<feature type="domain" description="DUF4326" evidence="1">
    <location>
        <begin position="18"/>
        <end position="130"/>
    </location>
</feature>
<evidence type="ECO:0000313" key="3">
    <source>
        <dbReference type="Proteomes" id="UP001348641"/>
    </source>
</evidence>
<dbReference type="InterPro" id="IPR025475">
    <property type="entry name" value="DUF4326"/>
</dbReference>
<proteinExistence type="predicted"/>
<organism evidence="2 3">
    <name type="scientific">Nocardiopsis tropica</name>
    <dbReference type="NCBI Taxonomy" id="109330"/>
    <lineage>
        <taxon>Bacteria</taxon>
        <taxon>Bacillati</taxon>
        <taxon>Actinomycetota</taxon>
        <taxon>Actinomycetes</taxon>
        <taxon>Streptosporangiales</taxon>
        <taxon>Nocardiopsidaceae</taxon>
        <taxon>Nocardiopsis</taxon>
    </lineage>
</organism>
<dbReference type="Pfam" id="PF14216">
    <property type="entry name" value="DUF4326"/>
    <property type="match status" value="1"/>
</dbReference>
<gene>
    <name evidence="2" type="ORF">Q8A49_14690</name>
</gene>
<evidence type="ECO:0000259" key="1">
    <source>
        <dbReference type="Pfam" id="PF14216"/>
    </source>
</evidence>
<sequence>MRPPARVQGPLDAHRKGRKFRMPDNTLWVGKKSAWGSPYSVKSYSPTDINRPIVREDQRFRVIDAAGHTVRTGIVRPLEALFLVSDLWVADLRELARDPRFVARARAELAGKDLMCPCNPERECPTDVLLAIANGGA</sequence>
<comment type="caution">
    <text evidence="2">The sequence shown here is derived from an EMBL/GenBank/DDBJ whole genome shotgun (WGS) entry which is preliminary data.</text>
</comment>
<accession>A0ABU7KR23</accession>
<protein>
    <submittedName>
        <fullName evidence="2">DUF4326 domain-containing protein</fullName>
    </submittedName>
</protein>
<reference evidence="2 3" key="1">
    <citation type="submission" date="2023-07" db="EMBL/GenBank/DDBJ databases">
        <authorList>
            <person name="Girao M."/>
            <person name="Carvalho M.F."/>
        </authorList>
    </citation>
    <scope>NUCLEOTIDE SEQUENCE [LARGE SCALE GENOMIC DNA]</scope>
    <source>
        <strain evidence="2 3">66/93</strain>
    </source>
</reference>
<dbReference type="EMBL" id="JAUUCC010000033">
    <property type="protein sequence ID" value="MEE2051745.1"/>
    <property type="molecule type" value="Genomic_DNA"/>
</dbReference>
<dbReference type="Proteomes" id="UP001348641">
    <property type="component" value="Unassembled WGS sequence"/>
</dbReference>
<evidence type="ECO:0000313" key="2">
    <source>
        <dbReference type="EMBL" id="MEE2051745.1"/>
    </source>
</evidence>
<name>A0ABU7KR23_9ACTN</name>